<dbReference type="GO" id="GO:0004674">
    <property type="term" value="F:protein serine/threonine kinase activity"/>
    <property type="evidence" value="ECO:0007669"/>
    <property type="project" value="UniProtKB-KW"/>
</dbReference>
<feature type="transmembrane region" description="Helical" evidence="11">
    <location>
        <begin position="435"/>
        <end position="454"/>
    </location>
</feature>
<dbReference type="FunFam" id="3.30.200.20:FF:000538">
    <property type="entry name" value="Putative Casein kinase I"/>
    <property type="match status" value="1"/>
</dbReference>
<sequence length="513" mass="57848">MELRVGNKYRLGRKIGSGSFGDIYLGANIASGEEVAIKLECVKTKHPQLHIESKFYKMMQGGVGIPSIKWCGAEGDYNVMVMELLGPSLEDLFNFCSRKFSLKTVLLLADQMISRIEYIHSKNFIHRDVKPDNFLMGLGKKGNLVYIIDFGLAKKYRDARTHQHIPYRENKNLTGTARYASINTHLGIEQSRRDDLESLGYVLMYFNLGSLPWQGLKAATKRQKYERISEKKMSTPIEVLCKGYPSEFSTYLNFCRSLRFDDKPDYSYLRQLFRNLFHRQGFSYDYVFDWNMLKFVSHLEAKAGLGDWTGQALTHKAKVTLWWAGLPKNGSYELDCASGLTRAPEPLRSPPCSLISADGVRRHGRLGPGGVPPPTRVGRAWLGLRSLLRARGWARMALAGPPAVLLVAYTFLLLLFCTSQVAAFSAAPRASLDPFSVVSVFLAVGPWALLAGRWTPGRLEPAMPLAAHTAAVPRPAQPASQEETCHIQGRGSTRRRWMLVWLRCRPWCFFVDK</sequence>
<evidence type="ECO:0000256" key="6">
    <source>
        <dbReference type="ARBA" id="ARBA00022679"/>
    </source>
</evidence>
<gene>
    <name evidence="13" type="ORF">HJG63_003412</name>
</gene>
<dbReference type="PANTHER" id="PTHR11909">
    <property type="entry name" value="CASEIN KINASE-RELATED"/>
    <property type="match status" value="1"/>
</dbReference>
<evidence type="ECO:0000256" key="7">
    <source>
        <dbReference type="ARBA" id="ARBA00022741"/>
    </source>
</evidence>
<evidence type="ECO:0000256" key="1">
    <source>
        <dbReference type="ARBA" id="ARBA00004496"/>
    </source>
</evidence>
<keyword evidence="4" id="KW-0963">Cytoplasm</keyword>
<evidence type="ECO:0000256" key="5">
    <source>
        <dbReference type="ARBA" id="ARBA00022527"/>
    </source>
</evidence>
<evidence type="ECO:0000259" key="12">
    <source>
        <dbReference type="PROSITE" id="PS50011"/>
    </source>
</evidence>
<dbReference type="Pfam" id="PF00069">
    <property type="entry name" value="Pkinase"/>
    <property type="match status" value="1"/>
</dbReference>
<dbReference type="InterPro" id="IPR017441">
    <property type="entry name" value="Protein_kinase_ATP_BS"/>
</dbReference>
<keyword evidence="6" id="KW-0808">Transferase</keyword>
<comment type="subcellular location">
    <subcellularLocation>
        <location evidence="1">Cytoplasm</location>
    </subcellularLocation>
</comment>
<evidence type="ECO:0000256" key="10">
    <source>
        <dbReference type="PROSITE-ProRule" id="PRU10141"/>
    </source>
</evidence>
<evidence type="ECO:0000256" key="8">
    <source>
        <dbReference type="ARBA" id="ARBA00022777"/>
    </source>
</evidence>
<dbReference type="GO" id="GO:0005524">
    <property type="term" value="F:ATP binding"/>
    <property type="evidence" value="ECO:0007669"/>
    <property type="project" value="UniProtKB-UniRule"/>
</dbReference>
<keyword evidence="14" id="KW-1185">Reference proteome</keyword>
<evidence type="ECO:0000256" key="4">
    <source>
        <dbReference type="ARBA" id="ARBA00022490"/>
    </source>
</evidence>
<dbReference type="PROSITE" id="PS50011">
    <property type="entry name" value="PROTEIN_KINASE_DOM"/>
    <property type="match status" value="1"/>
</dbReference>
<keyword evidence="11" id="KW-1133">Transmembrane helix</keyword>
<name>A0A7J8JE79_ROUAE</name>
<feature type="transmembrane region" description="Helical" evidence="11">
    <location>
        <begin position="403"/>
        <end position="423"/>
    </location>
</feature>
<dbReference type="InterPro" id="IPR008271">
    <property type="entry name" value="Ser/Thr_kinase_AS"/>
</dbReference>
<evidence type="ECO:0000256" key="3">
    <source>
        <dbReference type="ARBA" id="ARBA00012513"/>
    </source>
</evidence>
<evidence type="ECO:0000313" key="14">
    <source>
        <dbReference type="Proteomes" id="UP000593571"/>
    </source>
</evidence>
<reference evidence="13 14" key="1">
    <citation type="journal article" date="2020" name="Nature">
        <title>Six reference-quality genomes reveal evolution of bat adaptations.</title>
        <authorList>
            <person name="Jebb D."/>
            <person name="Huang Z."/>
            <person name="Pippel M."/>
            <person name="Hughes G.M."/>
            <person name="Lavrichenko K."/>
            <person name="Devanna P."/>
            <person name="Winkler S."/>
            <person name="Jermiin L.S."/>
            <person name="Skirmuntt E.C."/>
            <person name="Katzourakis A."/>
            <person name="Burkitt-Gray L."/>
            <person name="Ray D.A."/>
            <person name="Sullivan K.A.M."/>
            <person name="Roscito J.G."/>
            <person name="Kirilenko B.M."/>
            <person name="Davalos L.M."/>
            <person name="Corthals A.P."/>
            <person name="Power M.L."/>
            <person name="Jones G."/>
            <person name="Ransome R.D."/>
            <person name="Dechmann D.K.N."/>
            <person name="Locatelli A.G."/>
            <person name="Puechmaille S.J."/>
            <person name="Fedrigo O."/>
            <person name="Jarvis E.D."/>
            <person name="Hiller M."/>
            <person name="Vernes S.C."/>
            <person name="Myers E.W."/>
            <person name="Teeling E.C."/>
        </authorList>
    </citation>
    <scope>NUCLEOTIDE SEQUENCE [LARGE SCALE GENOMIC DNA]</scope>
    <source>
        <strain evidence="13">MRouAeg1</strain>
        <tissue evidence="13">Muscle</tissue>
    </source>
</reference>
<dbReference type="InterPro" id="IPR011009">
    <property type="entry name" value="Kinase-like_dom_sf"/>
</dbReference>
<keyword evidence="11" id="KW-0472">Membrane</keyword>
<dbReference type="Gene3D" id="1.10.510.10">
    <property type="entry name" value="Transferase(Phosphotransferase) domain 1"/>
    <property type="match status" value="1"/>
</dbReference>
<keyword evidence="11" id="KW-0812">Transmembrane</keyword>
<dbReference type="CDD" id="cd14125">
    <property type="entry name" value="STKc_CK1_delta_epsilon"/>
    <property type="match status" value="1"/>
</dbReference>
<evidence type="ECO:0000256" key="11">
    <source>
        <dbReference type="SAM" id="Phobius"/>
    </source>
</evidence>
<proteinExistence type="inferred from homology"/>
<keyword evidence="7 10" id="KW-0547">Nucleotide-binding</keyword>
<dbReference type="PROSITE" id="PS00107">
    <property type="entry name" value="PROTEIN_KINASE_ATP"/>
    <property type="match status" value="1"/>
</dbReference>
<organism evidence="13 14">
    <name type="scientific">Rousettus aegyptiacus</name>
    <name type="common">Egyptian fruit bat</name>
    <name type="synonym">Pteropus aegyptiacus</name>
    <dbReference type="NCBI Taxonomy" id="9407"/>
    <lineage>
        <taxon>Eukaryota</taxon>
        <taxon>Metazoa</taxon>
        <taxon>Chordata</taxon>
        <taxon>Craniata</taxon>
        <taxon>Vertebrata</taxon>
        <taxon>Euteleostomi</taxon>
        <taxon>Mammalia</taxon>
        <taxon>Eutheria</taxon>
        <taxon>Laurasiatheria</taxon>
        <taxon>Chiroptera</taxon>
        <taxon>Yinpterochiroptera</taxon>
        <taxon>Pteropodoidea</taxon>
        <taxon>Pteropodidae</taxon>
        <taxon>Rousettinae</taxon>
        <taxon>Rousettus</taxon>
    </lineage>
</organism>
<dbReference type="PROSITE" id="PS00108">
    <property type="entry name" value="PROTEIN_KINASE_ST"/>
    <property type="match status" value="1"/>
</dbReference>
<comment type="similarity">
    <text evidence="2">Belongs to the protein kinase superfamily. CK1 Ser/Thr protein kinase family. Casein kinase I subfamily.</text>
</comment>
<dbReference type="AlphaFoldDB" id="A0A7J8JE79"/>
<comment type="caution">
    <text evidence="13">The sequence shown here is derived from an EMBL/GenBank/DDBJ whole genome shotgun (WGS) entry which is preliminary data.</text>
</comment>
<accession>A0A7J8JE79</accession>
<feature type="domain" description="Protein kinase" evidence="12">
    <location>
        <begin position="9"/>
        <end position="277"/>
    </location>
</feature>
<dbReference type="FunFam" id="1.10.510.10:FF:000194">
    <property type="entry name" value="Casein kinase I isoform delta"/>
    <property type="match status" value="1"/>
</dbReference>
<evidence type="ECO:0000256" key="9">
    <source>
        <dbReference type="ARBA" id="ARBA00022840"/>
    </source>
</evidence>
<evidence type="ECO:0000256" key="2">
    <source>
        <dbReference type="ARBA" id="ARBA00005926"/>
    </source>
</evidence>
<dbReference type="EMBL" id="JACASE010000002">
    <property type="protein sequence ID" value="KAF6494412.1"/>
    <property type="molecule type" value="Genomic_DNA"/>
</dbReference>
<keyword evidence="8 13" id="KW-0418">Kinase</keyword>
<dbReference type="SUPFAM" id="SSF56112">
    <property type="entry name" value="Protein kinase-like (PK-like)"/>
    <property type="match status" value="1"/>
</dbReference>
<keyword evidence="5" id="KW-0723">Serine/threonine-protein kinase</keyword>
<dbReference type="InterPro" id="IPR050235">
    <property type="entry name" value="CK1_Ser-Thr_kinase"/>
</dbReference>
<evidence type="ECO:0000313" key="13">
    <source>
        <dbReference type="EMBL" id="KAF6494412.1"/>
    </source>
</evidence>
<dbReference type="Proteomes" id="UP000593571">
    <property type="component" value="Unassembled WGS sequence"/>
</dbReference>
<dbReference type="EC" id="2.7.11.1" evidence="3"/>
<keyword evidence="9 10" id="KW-0067">ATP-binding</keyword>
<dbReference type="GO" id="GO:0005737">
    <property type="term" value="C:cytoplasm"/>
    <property type="evidence" value="ECO:0007669"/>
    <property type="project" value="UniProtKB-SubCell"/>
</dbReference>
<dbReference type="InterPro" id="IPR000719">
    <property type="entry name" value="Prot_kinase_dom"/>
</dbReference>
<feature type="binding site" evidence="10">
    <location>
        <position position="38"/>
    </location>
    <ligand>
        <name>ATP</name>
        <dbReference type="ChEBI" id="CHEBI:30616"/>
    </ligand>
</feature>
<protein>
    <recommendedName>
        <fullName evidence="3">non-specific serine/threonine protein kinase</fullName>
        <ecNumber evidence="3">2.7.11.1</ecNumber>
    </recommendedName>
</protein>
<dbReference type="SMART" id="SM00220">
    <property type="entry name" value="S_TKc"/>
    <property type="match status" value="1"/>
</dbReference>